<protein>
    <submittedName>
        <fullName evidence="1">Uncharacterized protein</fullName>
    </submittedName>
</protein>
<comment type="caution">
    <text evidence="1">The sequence shown here is derived from an EMBL/GenBank/DDBJ whole genome shotgun (WGS) entry which is preliminary data.</text>
</comment>
<dbReference type="EMBL" id="JACVVK020000045">
    <property type="protein sequence ID" value="KAK7499211.1"/>
    <property type="molecule type" value="Genomic_DNA"/>
</dbReference>
<sequence>MQIGRLRTVPVCEVPQSAPQHSTTQADVLGLITPDHSQFFHTILSSRVHFCAWVGTKTISNDTDSGKQISGGQQRAEMCSRTQEKAFIPDHAFTSVISRKRSRSNYIVWSSGSVCATFGMVAVSDKPSVCTQPVPAACCRLATPVGHCLHWKHFREI</sequence>
<name>A0ABD0LIA0_9CAEN</name>
<evidence type="ECO:0000313" key="1">
    <source>
        <dbReference type="EMBL" id="KAK7499211.1"/>
    </source>
</evidence>
<evidence type="ECO:0000313" key="2">
    <source>
        <dbReference type="Proteomes" id="UP001519460"/>
    </source>
</evidence>
<keyword evidence="2" id="KW-1185">Reference proteome</keyword>
<gene>
    <name evidence="1" type="ORF">BaRGS_00009471</name>
</gene>
<dbReference type="Proteomes" id="UP001519460">
    <property type="component" value="Unassembled WGS sequence"/>
</dbReference>
<organism evidence="1 2">
    <name type="scientific">Batillaria attramentaria</name>
    <dbReference type="NCBI Taxonomy" id="370345"/>
    <lineage>
        <taxon>Eukaryota</taxon>
        <taxon>Metazoa</taxon>
        <taxon>Spiralia</taxon>
        <taxon>Lophotrochozoa</taxon>
        <taxon>Mollusca</taxon>
        <taxon>Gastropoda</taxon>
        <taxon>Caenogastropoda</taxon>
        <taxon>Sorbeoconcha</taxon>
        <taxon>Cerithioidea</taxon>
        <taxon>Batillariidae</taxon>
        <taxon>Batillaria</taxon>
    </lineage>
</organism>
<proteinExistence type="predicted"/>
<accession>A0ABD0LIA0</accession>
<reference evidence="1 2" key="1">
    <citation type="journal article" date="2023" name="Sci. Data">
        <title>Genome assembly of the Korean intertidal mud-creeper Batillaria attramentaria.</title>
        <authorList>
            <person name="Patra A.K."/>
            <person name="Ho P.T."/>
            <person name="Jun S."/>
            <person name="Lee S.J."/>
            <person name="Kim Y."/>
            <person name="Won Y.J."/>
        </authorList>
    </citation>
    <scope>NUCLEOTIDE SEQUENCE [LARGE SCALE GENOMIC DNA]</scope>
    <source>
        <strain evidence="1">Wonlab-2016</strain>
    </source>
</reference>
<dbReference type="AlphaFoldDB" id="A0ABD0LIA0"/>